<evidence type="ECO:0000313" key="2">
    <source>
        <dbReference type="Proteomes" id="UP000550707"/>
    </source>
</evidence>
<name>A0A7J8DPX7_MOLMO</name>
<dbReference type="Proteomes" id="UP000550707">
    <property type="component" value="Unassembled WGS sequence"/>
</dbReference>
<reference evidence="1 2" key="1">
    <citation type="journal article" date="2020" name="Nature">
        <title>Six reference-quality genomes reveal evolution of bat adaptations.</title>
        <authorList>
            <person name="Jebb D."/>
            <person name="Huang Z."/>
            <person name="Pippel M."/>
            <person name="Hughes G.M."/>
            <person name="Lavrichenko K."/>
            <person name="Devanna P."/>
            <person name="Winkler S."/>
            <person name="Jermiin L.S."/>
            <person name="Skirmuntt E.C."/>
            <person name="Katzourakis A."/>
            <person name="Burkitt-Gray L."/>
            <person name="Ray D.A."/>
            <person name="Sullivan K.A.M."/>
            <person name="Roscito J.G."/>
            <person name="Kirilenko B.M."/>
            <person name="Davalos L.M."/>
            <person name="Corthals A.P."/>
            <person name="Power M.L."/>
            <person name="Jones G."/>
            <person name="Ransome R.D."/>
            <person name="Dechmann D.K.N."/>
            <person name="Locatelli A.G."/>
            <person name="Puechmaille S.J."/>
            <person name="Fedrigo O."/>
            <person name="Jarvis E.D."/>
            <person name="Hiller M."/>
            <person name="Vernes S.C."/>
            <person name="Myers E.W."/>
            <person name="Teeling E.C."/>
        </authorList>
    </citation>
    <scope>NUCLEOTIDE SEQUENCE [LARGE SCALE GENOMIC DNA]</scope>
    <source>
        <strain evidence="1">MMolMol1</strain>
        <tissue evidence="1">Muscle</tissue>
    </source>
</reference>
<organism evidence="1 2">
    <name type="scientific">Molossus molossus</name>
    <name type="common">Pallas' mastiff bat</name>
    <name type="synonym">Vespertilio molossus</name>
    <dbReference type="NCBI Taxonomy" id="27622"/>
    <lineage>
        <taxon>Eukaryota</taxon>
        <taxon>Metazoa</taxon>
        <taxon>Chordata</taxon>
        <taxon>Craniata</taxon>
        <taxon>Vertebrata</taxon>
        <taxon>Euteleostomi</taxon>
        <taxon>Mammalia</taxon>
        <taxon>Eutheria</taxon>
        <taxon>Laurasiatheria</taxon>
        <taxon>Chiroptera</taxon>
        <taxon>Yangochiroptera</taxon>
        <taxon>Molossidae</taxon>
        <taxon>Molossus</taxon>
    </lineage>
</organism>
<gene>
    <name evidence="1" type="ORF">HJG59_009298</name>
</gene>
<comment type="caution">
    <text evidence="1">The sequence shown here is derived from an EMBL/GenBank/DDBJ whole genome shotgun (WGS) entry which is preliminary data.</text>
</comment>
<evidence type="ECO:0000313" key="1">
    <source>
        <dbReference type="EMBL" id="KAF6425258.1"/>
    </source>
</evidence>
<accession>A0A7J8DPX7</accession>
<dbReference type="InParanoid" id="A0A7J8DPX7"/>
<proteinExistence type="predicted"/>
<protein>
    <submittedName>
        <fullName evidence="1">Uncharacterized protein</fullName>
    </submittedName>
</protein>
<keyword evidence="2" id="KW-1185">Reference proteome</keyword>
<dbReference type="EMBL" id="JACASF010000017">
    <property type="protein sequence ID" value="KAF6425258.1"/>
    <property type="molecule type" value="Genomic_DNA"/>
</dbReference>
<sequence length="125" mass="13621">MSVHPHLCCGKAGAGKLEIPFLDLENFRHSHLFLIPYCFLRKNLDFSLIGFPGALGSTASVADTLTWWLPREGSPSFMVSPLFQVSMIYGPCLSFSITDTPAHRQKCKTLWLKGLRGPAGGPGSA</sequence>
<dbReference type="AlphaFoldDB" id="A0A7J8DPX7"/>